<protein>
    <submittedName>
        <fullName evidence="2">Uncharacterized protein</fullName>
    </submittedName>
</protein>
<sequence>MLVFRNVRVRRTGRERTGLRRVRPARPGDEGVALISAMAVVVLVGILVVAIVSTAVYEATASGRDRQRATAVTTAEGAIDAVLATLQTSNVASYPCPDPAVPSSRSFLADDVDISVEVTYYNAAGTEVTCAAVRAGTAIASAHVSATSAAEPIGNAQVARRTMETLVTLEPHVTNMLENAIHSDTSVRFTNHNDVINGSDTPGQAANIYSKGDFDCVNQGTYDGSIVAVGNVNLANPCTVKGSIWNGGTVNLNNSPTVQGSIRSAGNINLDKATLGGTAYARGVVTVASGGAGKACLGSPDKCLSGQAIEAPKPVDNPFPKIEWPNAQSDWTAHGYTQVVTFSGSTCGKPNGSSSDYAANWIRDNMAADTASSTIVVVDCPGNPVRFEGGMNTVTFGRDLLVISRAGFVVSNSVKFVSAGPDADRNVYFIQPATWSGSAVTCNPTVGIDLNNQVSFESPVRVLLYSPCSIVKANQGRTAGQIYAQGSFTWDNKANVIYDPLPVWGLSSGSTTAESYDVEIVYKRETH</sequence>
<feature type="transmembrane region" description="Helical" evidence="1">
    <location>
        <begin position="31"/>
        <end position="57"/>
    </location>
</feature>
<organism evidence="2 3">
    <name type="scientific">Actinotalea fermentans</name>
    <dbReference type="NCBI Taxonomy" id="43671"/>
    <lineage>
        <taxon>Bacteria</taxon>
        <taxon>Bacillati</taxon>
        <taxon>Actinomycetota</taxon>
        <taxon>Actinomycetes</taxon>
        <taxon>Micrococcales</taxon>
        <taxon>Cellulomonadaceae</taxon>
        <taxon>Actinotalea</taxon>
    </lineage>
</organism>
<dbReference type="Proteomes" id="UP000321484">
    <property type="component" value="Unassembled WGS sequence"/>
</dbReference>
<keyword evidence="1" id="KW-1133">Transmembrane helix</keyword>
<keyword evidence="1" id="KW-0812">Transmembrane</keyword>
<keyword evidence="1" id="KW-0472">Membrane</keyword>
<evidence type="ECO:0000313" key="3">
    <source>
        <dbReference type="Proteomes" id="UP000321484"/>
    </source>
</evidence>
<evidence type="ECO:0000313" key="2">
    <source>
        <dbReference type="EMBL" id="GEN78852.1"/>
    </source>
</evidence>
<comment type="caution">
    <text evidence="2">The sequence shown here is derived from an EMBL/GenBank/DDBJ whole genome shotgun (WGS) entry which is preliminary data.</text>
</comment>
<evidence type="ECO:0000256" key="1">
    <source>
        <dbReference type="SAM" id="Phobius"/>
    </source>
</evidence>
<accession>A0A511YUH7</accession>
<dbReference type="AlphaFoldDB" id="A0A511YUH7"/>
<name>A0A511YUH7_9CELL</name>
<keyword evidence="3" id="KW-1185">Reference proteome</keyword>
<dbReference type="EMBL" id="BJYK01000001">
    <property type="protein sequence ID" value="GEN78852.1"/>
    <property type="molecule type" value="Genomic_DNA"/>
</dbReference>
<proteinExistence type="predicted"/>
<reference evidence="2 3" key="1">
    <citation type="submission" date="2019-07" db="EMBL/GenBank/DDBJ databases">
        <title>Whole genome shotgun sequence of Actinotalea fermentans NBRC 105374.</title>
        <authorList>
            <person name="Hosoyama A."/>
            <person name="Uohara A."/>
            <person name="Ohji S."/>
            <person name="Ichikawa N."/>
        </authorList>
    </citation>
    <scope>NUCLEOTIDE SEQUENCE [LARGE SCALE GENOMIC DNA]</scope>
    <source>
        <strain evidence="2 3">NBRC 105374</strain>
    </source>
</reference>
<gene>
    <name evidence="2" type="ORF">AFE02nite_05860</name>
</gene>